<comment type="caution">
    <text evidence="3">The sequence shown here is derived from an EMBL/GenBank/DDBJ whole genome shotgun (WGS) entry which is preliminary data.</text>
</comment>
<sequence length="76" mass="7720">MSRALSLPFVLAVLLAACSEPTPPDPERPPVPKAAAAPPSPITATANAYKDAARDAVQATQAQAAEQARAAEQAAQ</sequence>
<dbReference type="EMBL" id="SMAP01000009">
    <property type="protein sequence ID" value="TCT21682.1"/>
    <property type="molecule type" value="Genomic_DNA"/>
</dbReference>
<keyword evidence="4" id="KW-1185">Reference proteome</keyword>
<evidence type="ECO:0008006" key="5">
    <source>
        <dbReference type="Google" id="ProtNLM"/>
    </source>
</evidence>
<dbReference type="PROSITE" id="PS51257">
    <property type="entry name" value="PROKAR_LIPOPROTEIN"/>
    <property type="match status" value="1"/>
</dbReference>
<keyword evidence="2" id="KW-0732">Signal</keyword>
<dbReference type="Proteomes" id="UP000295414">
    <property type="component" value="Unassembled WGS sequence"/>
</dbReference>
<feature type="region of interest" description="Disordered" evidence="1">
    <location>
        <begin position="21"/>
        <end position="41"/>
    </location>
</feature>
<evidence type="ECO:0000313" key="4">
    <source>
        <dbReference type="Proteomes" id="UP000295414"/>
    </source>
</evidence>
<organism evidence="3 4">
    <name type="scientific">Thermomonas haemolytica</name>
    <dbReference type="NCBI Taxonomy" id="141949"/>
    <lineage>
        <taxon>Bacteria</taxon>
        <taxon>Pseudomonadati</taxon>
        <taxon>Pseudomonadota</taxon>
        <taxon>Gammaproteobacteria</taxon>
        <taxon>Lysobacterales</taxon>
        <taxon>Lysobacteraceae</taxon>
        <taxon>Thermomonas</taxon>
    </lineage>
</organism>
<gene>
    <name evidence="3" type="ORF">EDC34_109102</name>
</gene>
<feature type="chain" id="PRO_5020809112" description="Lipoprotein" evidence="2">
    <location>
        <begin position="20"/>
        <end position="76"/>
    </location>
</feature>
<reference evidence="3 4" key="1">
    <citation type="submission" date="2019-03" db="EMBL/GenBank/DDBJ databases">
        <title>Genomic Encyclopedia of Type Strains, Phase IV (KMG-IV): sequencing the most valuable type-strain genomes for metagenomic binning, comparative biology and taxonomic classification.</title>
        <authorList>
            <person name="Goeker M."/>
        </authorList>
    </citation>
    <scope>NUCLEOTIDE SEQUENCE [LARGE SCALE GENOMIC DNA]</scope>
    <source>
        <strain evidence="3 4">DSM 13605</strain>
    </source>
</reference>
<name>A0A4V6NZY9_9GAMM</name>
<evidence type="ECO:0000256" key="1">
    <source>
        <dbReference type="SAM" id="MobiDB-lite"/>
    </source>
</evidence>
<dbReference type="RefSeq" id="WP_114960782.1">
    <property type="nucleotide sequence ID" value="NZ_MSZW01000003.1"/>
</dbReference>
<dbReference type="AlphaFoldDB" id="A0A4V6NZY9"/>
<proteinExistence type="predicted"/>
<feature type="signal peptide" evidence="2">
    <location>
        <begin position="1"/>
        <end position="19"/>
    </location>
</feature>
<accession>A0A4V6NZY9</accession>
<evidence type="ECO:0000256" key="2">
    <source>
        <dbReference type="SAM" id="SignalP"/>
    </source>
</evidence>
<protein>
    <recommendedName>
        <fullName evidence="5">Lipoprotein</fullName>
    </recommendedName>
</protein>
<evidence type="ECO:0000313" key="3">
    <source>
        <dbReference type="EMBL" id="TCT21682.1"/>
    </source>
</evidence>